<dbReference type="OrthoDB" id="31229at2157"/>
<dbReference type="GO" id="GO:0006281">
    <property type="term" value="P:DNA repair"/>
    <property type="evidence" value="ECO:0007669"/>
    <property type="project" value="TreeGrafter"/>
</dbReference>
<dbReference type="NCBIfam" id="TIGR01549">
    <property type="entry name" value="HAD-SF-IA-v1"/>
    <property type="match status" value="1"/>
</dbReference>
<evidence type="ECO:0000313" key="3">
    <source>
        <dbReference type="Proteomes" id="UP000005270"/>
    </source>
</evidence>
<dbReference type="InterPro" id="IPR050155">
    <property type="entry name" value="HAD-like_hydrolase_sf"/>
</dbReference>
<dbReference type="Proteomes" id="UP000005270">
    <property type="component" value="Chromosome"/>
</dbReference>
<dbReference type="SFLD" id="SFLDG01135">
    <property type="entry name" value="C1.5.6:_HAD__Beta-PGM__Phospha"/>
    <property type="match status" value="1"/>
</dbReference>
<dbReference type="RefSeq" id="WP_014737140.1">
    <property type="nucleotide sequence ID" value="NC_017954.1"/>
</dbReference>
<dbReference type="SUPFAM" id="SSF56784">
    <property type="entry name" value="HAD-like"/>
    <property type="match status" value="1"/>
</dbReference>
<dbReference type="SFLD" id="SFLDS00003">
    <property type="entry name" value="Haloacid_Dehalogenase"/>
    <property type="match status" value="1"/>
</dbReference>
<dbReference type="Pfam" id="PF13419">
    <property type="entry name" value="HAD_2"/>
    <property type="match status" value="1"/>
</dbReference>
<organism evidence="2 3">
    <name type="scientific">Thermogladius calderae (strain DSM 22663 / VKM B-2946 / 1633)</name>
    <dbReference type="NCBI Taxonomy" id="1184251"/>
    <lineage>
        <taxon>Archaea</taxon>
        <taxon>Thermoproteota</taxon>
        <taxon>Thermoprotei</taxon>
        <taxon>Desulfurococcales</taxon>
        <taxon>Desulfurococcaceae</taxon>
        <taxon>Thermogladius</taxon>
    </lineage>
</organism>
<gene>
    <name evidence="2" type="ordered locus">TCELL_0465</name>
</gene>
<dbReference type="InterPro" id="IPR023214">
    <property type="entry name" value="HAD_sf"/>
</dbReference>
<dbReference type="eggNOG" id="arCOG02293">
    <property type="taxonomic scope" value="Archaea"/>
</dbReference>
<dbReference type="Gene3D" id="1.10.150.240">
    <property type="entry name" value="Putative phosphatase, domain 2"/>
    <property type="match status" value="1"/>
</dbReference>
<protein>
    <submittedName>
        <fullName evidence="2">HAD-superfamily hydrolase</fullName>
    </submittedName>
</protein>
<dbReference type="KEGG" id="thg:TCELL_0465"/>
<evidence type="ECO:0000313" key="2">
    <source>
        <dbReference type="EMBL" id="AFK50890.1"/>
    </source>
</evidence>
<sequence>MIRAVLFDMDGTILDSEDFITWSFLEASRIVGVEVDEDAIRRNIGRPLDEFSALVFGGLRREKYLELMKVRAKLVEENWKRMIRVFDDVSGVLSLLRSKGFRLAVASSSKLERIVEYLGYFNILGLFDTVSGVVDGVRGKPYPDVILRALGTIGVGAGEAVYVGDREVDCLAARSAGVGFVLVNRKNYGYDQGVCRPDYAIESLRPLPDLLLYINKN</sequence>
<dbReference type="InterPro" id="IPR041492">
    <property type="entry name" value="HAD_2"/>
</dbReference>
<name>I3TDQ2_THEC1</name>
<keyword evidence="2" id="KW-0378">Hydrolase</keyword>
<dbReference type="GO" id="GO:0008967">
    <property type="term" value="F:phosphoglycolate phosphatase activity"/>
    <property type="evidence" value="ECO:0007669"/>
    <property type="project" value="TreeGrafter"/>
</dbReference>
<reference evidence="2 3" key="1">
    <citation type="journal article" date="2012" name="J. Bacteriol.">
        <title>Complete genome sequence of the hyperthermophilic cellulolytic Crenarchaeon 'Thermogladius cellulolyticus' 1633.</title>
        <authorList>
            <person name="Mardanov A.V."/>
            <person name="Kochetkova T.V."/>
            <person name="Beletsky A.V."/>
            <person name="Bonch-Osmolovskaya E.A."/>
            <person name="Ravin N.V."/>
            <person name="Skryabin K.G."/>
        </authorList>
    </citation>
    <scope>NUCLEOTIDE SEQUENCE [LARGE SCALE GENOMIC DNA]</scope>
    <source>
        <strain evidence="3">DSM 22663 / VKM B-2946 / 1633</strain>
    </source>
</reference>
<proteinExistence type="inferred from homology"/>
<dbReference type="HOGENOM" id="CLU_045011_19_2_2"/>
<dbReference type="InterPro" id="IPR023198">
    <property type="entry name" value="PGP-like_dom2"/>
</dbReference>
<accession>I3TDQ2</accession>
<comment type="similarity">
    <text evidence="1">Belongs to the HAD-like hydrolase superfamily.</text>
</comment>
<dbReference type="EMBL" id="CP003531">
    <property type="protein sequence ID" value="AFK50890.1"/>
    <property type="molecule type" value="Genomic_DNA"/>
</dbReference>
<dbReference type="InParanoid" id="I3TDQ2"/>
<dbReference type="Gene3D" id="3.40.50.1000">
    <property type="entry name" value="HAD superfamily/HAD-like"/>
    <property type="match status" value="1"/>
</dbReference>
<dbReference type="InterPro" id="IPR006439">
    <property type="entry name" value="HAD-SF_hydro_IA"/>
</dbReference>
<dbReference type="STRING" id="1184251.TCELL_0465"/>
<dbReference type="AlphaFoldDB" id="I3TDQ2"/>
<dbReference type="PANTHER" id="PTHR43434">
    <property type="entry name" value="PHOSPHOGLYCOLATE PHOSPHATASE"/>
    <property type="match status" value="1"/>
</dbReference>
<keyword evidence="3" id="KW-1185">Reference proteome</keyword>
<dbReference type="InterPro" id="IPR036412">
    <property type="entry name" value="HAD-like_sf"/>
</dbReference>
<dbReference type="GeneID" id="13012760"/>
<dbReference type="GO" id="GO:0005829">
    <property type="term" value="C:cytosol"/>
    <property type="evidence" value="ECO:0007669"/>
    <property type="project" value="TreeGrafter"/>
</dbReference>
<dbReference type="PANTHER" id="PTHR43434:SF1">
    <property type="entry name" value="PHOSPHOGLYCOLATE PHOSPHATASE"/>
    <property type="match status" value="1"/>
</dbReference>
<dbReference type="SFLD" id="SFLDG01129">
    <property type="entry name" value="C1.5:_HAD__Beta-PGM__Phosphata"/>
    <property type="match status" value="1"/>
</dbReference>
<dbReference type="PRINTS" id="PR00413">
    <property type="entry name" value="HADHALOGNASE"/>
</dbReference>
<evidence type="ECO:0000256" key="1">
    <source>
        <dbReference type="ARBA" id="ARBA00007958"/>
    </source>
</evidence>
<dbReference type="FunCoup" id="I3TDQ2">
    <property type="interactions" value="23"/>
</dbReference>